<dbReference type="SUPFAM" id="SSF53474">
    <property type="entry name" value="alpha/beta-Hydrolases"/>
    <property type="match status" value="1"/>
</dbReference>
<dbReference type="Gene3D" id="3.40.50.1820">
    <property type="entry name" value="alpha/beta hydrolase"/>
    <property type="match status" value="1"/>
</dbReference>
<sequence length="304" mass="32484">MLHMASAAGAGALTMAAGVGAPKKKRKEVTTFVFVSGAHGAAGVDPELAMRGHRTVGVGLQGHDATGQFHISYQAPQDLKTFATLPSPMAGLTLDDYVEATVKVVRRVANYGPVILVGGSMGGATITKAADEVPKLIDRLVYSSAFICSKMRTIVDYLSTPEASTSLLFGLAKGAVGDPAQIKASRTNWRSNNPEFLRAAKQALMADASDGEFLATLNTMSPDEALSVPVTDARGRVEAWGRVPRTYIRHSRDLSIPLPLQDRMIREADELTPKNKFDVKTVDATHAPTAKAYEKITDILHKLA</sequence>
<proteinExistence type="predicted"/>
<dbReference type="GO" id="GO:0003824">
    <property type="term" value="F:catalytic activity"/>
    <property type="evidence" value="ECO:0007669"/>
    <property type="project" value="UniProtKB-ARBA"/>
</dbReference>
<keyword evidence="3" id="KW-1185">Reference proteome</keyword>
<reference evidence="2" key="1">
    <citation type="submission" date="2021-01" db="EMBL/GenBank/DDBJ databases">
        <title>Whole genome shotgun sequence of Sinosporangium siamense NBRC 109515.</title>
        <authorList>
            <person name="Komaki H."/>
            <person name="Tamura T."/>
        </authorList>
    </citation>
    <scope>NUCLEOTIDE SEQUENCE</scope>
    <source>
        <strain evidence="2">NBRC 109515</strain>
    </source>
</reference>
<dbReference type="AlphaFoldDB" id="A0A919V7D4"/>
<dbReference type="PANTHER" id="PTHR37017">
    <property type="entry name" value="AB HYDROLASE-1 DOMAIN-CONTAINING PROTEIN-RELATED"/>
    <property type="match status" value="1"/>
</dbReference>
<name>A0A919V7D4_9ACTN</name>
<evidence type="ECO:0000259" key="1">
    <source>
        <dbReference type="Pfam" id="PF12697"/>
    </source>
</evidence>
<gene>
    <name evidence="2" type="ORF">Ssi02_52410</name>
</gene>
<dbReference type="InterPro" id="IPR029058">
    <property type="entry name" value="AB_hydrolase_fold"/>
</dbReference>
<dbReference type="InterPro" id="IPR052897">
    <property type="entry name" value="Sec-Metab_Biosynth_Hydrolase"/>
</dbReference>
<comment type="caution">
    <text evidence="2">The sequence shown here is derived from an EMBL/GenBank/DDBJ whole genome shotgun (WGS) entry which is preliminary data.</text>
</comment>
<dbReference type="EMBL" id="BOOW01000032">
    <property type="protein sequence ID" value="GII95010.1"/>
    <property type="molecule type" value="Genomic_DNA"/>
</dbReference>
<organism evidence="2 3">
    <name type="scientific">Sinosporangium siamense</name>
    <dbReference type="NCBI Taxonomy" id="1367973"/>
    <lineage>
        <taxon>Bacteria</taxon>
        <taxon>Bacillati</taxon>
        <taxon>Actinomycetota</taxon>
        <taxon>Actinomycetes</taxon>
        <taxon>Streptosporangiales</taxon>
        <taxon>Streptosporangiaceae</taxon>
        <taxon>Sinosporangium</taxon>
    </lineage>
</organism>
<dbReference type="Pfam" id="PF12697">
    <property type="entry name" value="Abhydrolase_6"/>
    <property type="match status" value="1"/>
</dbReference>
<accession>A0A919V7D4</accession>
<evidence type="ECO:0000313" key="2">
    <source>
        <dbReference type="EMBL" id="GII95010.1"/>
    </source>
</evidence>
<feature type="domain" description="AB hydrolase-1" evidence="1">
    <location>
        <begin position="33"/>
        <end position="290"/>
    </location>
</feature>
<evidence type="ECO:0000313" key="3">
    <source>
        <dbReference type="Proteomes" id="UP000606172"/>
    </source>
</evidence>
<dbReference type="PANTHER" id="PTHR37017:SF11">
    <property type="entry name" value="ESTERASE_LIPASE_THIOESTERASE DOMAIN-CONTAINING PROTEIN"/>
    <property type="match status" value="1"/>
</dbReference>
<dbReference type="Proteomes" id="UP000606172">
    <property type="component" value="Unassembled WGS sequence"/>
</dbReference>
<protein>
    <submittedName>
        <fullName evidence="2">Esterase</fullName>
    </submittedName>
</protein>
<dbReference type="InterPro" id="IPR000073">
    <property type="entry name" value="AB_hydrolase_1"/>
</dbReference>